<dbReference type="InterPro" id="IPR020904">
    <property type="entry name" value="Sc_DH/Rdtase_CS"/>
</dbReference>
<dbReference type="AlphaFoldDB" id="M0MJ37"/>
<dbReference type="FunFam" id="3.40.50.720:FF:000047">
    <property type="entry name" value="NADP-dependent L-serine/L-allo-threonine dehydrogenase"/>
    <property type="match status" value="1"/>
</dbReference>
<dbReference type="InterPro" id="IPR036291">
    <property type="entry name" value="NAD(P)-bd_dom_sf"/>
</dbReference>
<dbReference type="RefSeq" id="WP_006077614.1">
    <property type="nucleotide sequence ID" value="NZ_AOMD01000021.1"/>
</dbReference>
<gene>
    <name evidence="5" type="ORF">C449_08804</name>
</gene>
<keyword evidence="6" id="KW-1185">Reference proteome</keyword>
<reference evidence="5 6" key="1">
    <citation type="journal article" date="2014" name="PLoS Genet.">
        <title>Phylogenetically driven sequencing of extremely halophilic archaea reveals strategies for static and dynamic osmo-response.</title>
        <authorList>
            <person name="Becker E.A."/>
            <person name="Seitzer P.M."/>
            <person name="Tritt A."/>
            <person name="Larsen D."/>
            <person name="Krusor M."/>
            <person name="Yao A.I."/>
            <person name="Wu D."/>
            <person name="Madern D."/>
            <person name="Eisen J.A."/>
            <person name="Darling A.E."/>
            <person name="Facciotti M.T."/>
        </authorList>
    </citation>
    <scope>NUCLEOTIDE SEQUENCE [LARGE SCALE GENOMIC DNA]</scope>
    <source>
        <strain evidence="5 6">DSM 5350</strain>
    </source>
</reference>
<dbReference type="PROSITE" id="PS00061">
    <property type="entry name" value="ADH_SHORT"/>
    <property type="match status" value="1"/>
</dbReference>
<feature type="domain" description="Ketoreductase" evidence="4">
    <location>
        <begin position="12"/>
        <end position="191"/>
    </location>
</feature>
<dbReference type="Pfam" id="PF00106">
    <property type="entry name" value="adh_short"/>
    <property type="match status" value="1"/>
</dbReference>
<evidence type="ECO:0000313" key="5">
    <source>
        <dbReference type="EMBL" id="EMA44744.1"/>
    </source>
</evidence>
<sequence>MNHITAGELDGKTALVTGASSGIGAATAEALAAEGASVSLAARRTNRLDELAGRIEASGGEALAITTDVTEESDIETMIETTTDAFGGLDVLVNNAGIMLLAPVDRADADDWRRMVSINLTGLMNATRAALPALREDEAGHVVNISSDARRGPGTGFGAYAATKAGVSTFAESLREEVADDGVRVTTVEPGATDTELPDHITDAAAKDEVEAAIESMHTLEPADVAAAVRYAVTQPPRVNVDELLVRPTDAG</sequence>
<organism evidence="5 6">
    <name type="scientific">Halococcus saccharolyticus DSM 5350</name>
    <dbReference type="NCBI Taxonomy" id="1227455"/>
    <lineage>
        <taxon>Archaea</taxon>
        <taxon>Methanobacteriati</taxon>
        <taxon>Methanobacteriota</taxon>
        <taxon>Stenosarchaea group</taxon>
        <taxon>Halobacteria</taxon>
        <taxon>Halobacteriales</taxon>
        <taxon>Halococcaceae</taxon>
        <taxon>Halococcus</taxon>
    </lineage>
</organism>
<dbReference type="SUPFAM" id="SSF51735">
    <property type="entry name" value="NAD(P)-binding Rossmann-fold domains"/>
    <property type="match status" value="1"/>
</dbReference>
<dbReference type="PATRIC" id="fig|1227455.4.peg.1803"/>
<comment type="caution">
    <text evidence="5">The sequence shown here is derived from an EMBL/GenBank/DDBJ whole genome shotgun (WGS) entry which is preliminary data.</text>
</comment>
<evidence type="ECO:0000256" key="3">
    <source>
        <dbReference type="RuleBase" id="RU000363"/>
    </source>
</evidence>
<proteinExistence type="inferred from homology"/>
<dbReference type="InterPro" id="IPR057326">
    <property type="entry name" value="KR_dom"/>
</dbReference>
<dbReference type="InParanoid" id="M0MJ37"/>
<dbReference type="InterPro" id="IPR002347">
    <property type="entry name" value="SDR_fam"/>
</dbReference>
<dbReference type="PRINTS" id="PR00081">
    <property type="entry name" value="GDHRDH"/>
</dbReference>
<accession>M0MJ37</accession>
<name>M0MJ37_9EURY</name>
<comment type="similarity">
    <text evidence="1 3">Belongs to the short-chain dehydrogenases/reductases (SDR) family.</text>
</comment>
<keyword evidence="2" id="KW-0560">Oxidoreductase</keyword>
<dbReference type="EMBL" id="AOMD01000021">
    <property type="protein sequence ID" value="EMA44744.1"/>
    <property type="molecule type" value="Genomic_DNA"/>
</dbReference>
<dbReference type="PANTHER" id="PTHR43115:SF4">
    <property type="entry name" value="DEHYDROGENASE_REDUCTASE SDR FAMILY MEMBER 11"/>
    <property type="match status" value="1"/>
</dbReference>
<dbReference type="STRING" id="1227455.C449_08804"/>
<dbReference type="SMART" id="SM00822">
    <property type="entry name" value="PKS_KR"/>
    <property type="match status" value="1"/>
</dbReference>
<dbReference type="Gene3D" id="3.40.50.720">
    <property type="entry name" value="NAD(P)-binding Rossmann-like Domain"/>
    <property type="match status" value="1"/>
</dbReference>
<dbReference type="PANTHER" id="PTHR43115">
    <property type="entry name" value="DEHYDROGENASE/REDUCTASE SDR FAMILY MEMBER 11"/>
    <property type="match status" value="1"/>
</dbReference>
<dbReference type="GO" id="GO:0016616">
    <property type="term" value="F:oxidoreductase activity, acting on the CH-OH group of donors, NAD or NADP as acceptor"/>
    <property type="evidence" value="ECO:0007669"/>
    <property type="project" value="UniProtKB-ARBA"/>
</dbReference>
<evidence type="ECO:0000256" key="1">
    <source>
        <dbReference type="ARBA" id="ARBA00006484"/>
    </source>
</evidence>
<evidence type="ECO:0000256" key="2">
    <source>
        <dbReference type="ARBA" id="ARBA00023002"/>
    </source>
</evidence>
<dbReference type="PRINTS" id="PR00080">
    <property type="entry name" value="SDRFAMILY"/>
</dbReference>
<dbReference type="Proteomes" id="UP000011669">
    <property type="component" value="Unassembled WGS sequence"/>
</dbReference>
<protein>
    <submittedName>
        <fullName evidence="5">Dehydrogenase</fullName>
    </submittedName>
</protein>
<evidence type="ECO:0000313" key="6">
    <source>
        <dbReference type="Proteomes" id="UP000011669"/>
    </source>
</evidence>
<evidence type="ECO:0000259" key="4">
    <source>
        <dbReference type="SMART" id="SM00822"/>
    </source>
</evidence>